<organism evidence="2 3">
    <name type="scientific">Cellulomonas carbonis T26</name>
    <dbReference type="NCBI Taxonomy" id="947969"/>
    <lineage>
        <taxon>Bacteria</taxon>
        <taxon>Bacillati</taxon>
        <taxon>Actinomycetota</taxon>
        <taxon>Actinomycetes</taxon>
        <taxon>Micrococcales</taxon>
        <taxon>Cellulomonadaceae</taxon>
        <taxon>Cellulomonas</taxon>
    </lineage>
</organism>
<proteinExistence type="predicted"/>
<dbReference type="RefSeq" id="WP_081978930.1">
    <property type="nucleotide sequence ID" value="NZ_AXCY01000148.1"/>
</dbReference>
<evidence type="ECO:0000313" key="2">
    <source>
        <dbReference type="EMBL" id="KGM08858.1"/>
    </source>
</evidence>
<dbReference type="InterPro" id="IPR051783">
    <property type="entry name" value="NAD(P)-dependent_oxidoreduct"/>
</dbReference>
<dbReference type="GO" id="GO:0005737">
    <property type="term" value="C:cytoplasm"/>
    <property type="evidence" value="ECO:0007669"/>
    <property type="project" value="TreeGrafter"/>
</dbReference>
<dbReference type="EMBL" id="AXCY01000148">
    <property type="protein sequence ID" value="KGM08858.1"/>
    <property type="molecule type" value="Genomic_DNA"/>
</dbReference>
<reference evidence="2 3" key="1">
    <citation type="submission" date="2013-08" db="EMBL/GenBank/DDBJ databases">
        <title>Genome sequencing of Cellulomonas carbonis T26.</title>
        <authorList>
            <person name="Chen F."/>
            <person name="Li Y."/>
            <person name="Wang G."/>
        </authorList>
    </citation>
    <scope>NUCLEOTIDE SEQUENCE [LARGE SCALE GENOMIC DNA]</scope>
    <source>
        <strain evidence="2 3">T26</strain>
    </source>
</reference>
<dbReference type="Pfam" id="PF13460">
    <property type="entry name" value="NAD_binding_10"/>
    <property type="match status" value="1"/>
</dbReference>
<evidence type="ECO:0000313" key="3">
    <source>
        <dbReference type="Proteomes" id="UP000029839"/>
    </source>
</evidence>
<dbReference type="InterPro" id="IPR036291">
    <property type="entry name" value="NAD(P)-bd_dom_sf"/>
</dbReference>
<dbReference type="InterPro" id="IPR016040">
    <property type="entry name" value="NAD(P)-bd_dom"/>
</dbReference>
<dbReference type="PANTHER" id="PTHR48079:SF6">
    <property type="entry name" value="NAD(P)-BINDING DOMAIN-CONTAINING PROTEIN-RELATED"/>
    <property type="match status" value="1"/>
</dbReference>
<dbReference type="OrthoDB" id="7941246at2"/>
<sequence>MHLVVLGGTGFLSGAVVDAALDRGHTVTAVTRGTRPMLATADDGALRHVVGDRDDAGSLGEALAPVLARRVDAVVDCCGYTVAGARAAAEVLADVPRYVYVSSISAYRDWPPGPVPDESAPTFGADADLDEYGPMKAESERVLAATFGDAALAVRAGLIVGPGDRTKRLTWWLDRIAREERVVVPAEGLDQPVAVVDARDLGGWLVDAAAADWSGAVNATGDAGMTTFGALVEACRVAVAADGGRAADLVAVPQADLLAAGAQPWRDLPLWMPSDVAATAWQVGTSRARRLGLPSRPVEETVRDTWRWLSDAGLEHPGLPEAVRAETHGR</sequence>
<dbReference type="SUPFAM" id="SSF51735">
    <property type="entry name" value="NAD(P)-binding Rossmann-fold domains"/>
    <property type="match status" value="1"/>
</dbReference>
<dbReference type="AlphaFoldDB" id="A0A0A0BK17"/>
<dbReference type="PANTHER" id="PTHR48079">
    <property type="entry name" value="PROTEIN YEEZ"/>
    <property type="match status" value="1"/>
</dbReference>
<comment type="caution">
    <text evidence="2">The sequence shown here is derived from an EMBL/GenBank/DDBJ whole genome shotgun (WGS) entry which is preliminary data.</text>
</comment>
<dbReference type="Proteomes" id="UP000029839">
    <property type="component" value="Unassembled WGS sequence"/>
</dbReference>
<name>A0A0A0BK17_9CELL</name>
<keyword evidence="3" id="KW-1185">Reference proteome</keyword>
<dbReference type="GO" id="GO:0004029">
    <property type="term" value="F:aldehyde dehydrogenase (NAD+) activity"/>
    <property type="evidence" value="ECO:0007669"/>
    <property type="project" value="TreeGrafter"/>
</dbReference>
<reference evidence="2 3" key="2">
    <citation type="journal article" date="2015" name="Stand. Genomic Sci.">
        <title>Draft genome sequence of Cellulomonas carbonis T26(T) and comparative analysis of six Cellulomonas genomes.</title>
        <authorList>
            <person name="Zhuang W."/>
            <person name="Zhang S."/>
            <person name="Xia X."/>
            <person name="Wang G."/>
        </authorList>
    </citation>
    <scope>NUCLEOTIDE SEQUENCE [LARGE SCALE GENOMIC DNA]</scope>
    <source>
        <strain evidence="2 3">T26</strain>
    </source>
</reference>
<protein>
    <submittedName>
        <fullName evidence="2">Reductase</fullName>
    </submittedName>
</protein>
<dbReference type="Gene3D" id="3.40.50.720">
    <property type="entry name" value="NAD(P)-binding Rossmann-like Domain"/>
    <property type="match status" value="1"/>
</dbReference>
<feature type="domain" description="NAD(P)-binding" evidence="1">
    <location>
        <begin position="7"/>
        <end position="114"/>
    </location>
</feature>
<accession>A0A0A0BK17</accession>
<evidence type="ECO:0000259" key="1">
    <source>
        <dbReference type="Pfam" id="PF13460"/>
    </source>
</evidence>
<gene>
    <name evidence="2" type="ORF">N868_04605</name>
</gene>